<name>A0AA39YGN5_9PEZI</name>
<accession>A0AA39YGN5</accession>
<evidence type="ECO:0000313" key="3">
    <source>
        <dbReference type="Proteomes" id="UP001174936"/>
    </source>
</evidence>
<organism evidence="2 3">
    <name type="scientific">Cercophora newfieldiana</name>
    <dbReference type="NCBI Taxonomy" id="92897"/>
    <lineage>
        <taxon>Eukaryota</taxon>
        <taxon>Fungi</taxon>
        <taxon>Dikarya</taxon>
        <taxon>Ascomycota</taxon>
        <taxon>Pezizomycotina</taxon>
        <taxon>Sordariomycetes</taxon>
        <taxon>Sordariomycetidae</taxon>
        <taxon>Sordariales</taxon>
        <taxon>Lasiosphaeriaceae</taxon>
        <taxon>Cercophora</taxon>
    </lineage>
</organism>
<evidence type="ECO:0000256" key="1">
    <source>
        <dbReference type="SAM" id="MobiDB-lite"/>
    </source>
</evidence>
<gene>
    <name evidence="2" type="ORF">B0T16DRAFT_387495</name>
</gene>
<keyword evidence="3" id="KW-1185">Reference proteome</keyword>
<protein>
    <submittedName>
        <fullName evidence="2">Uncharacterized protein</fullName>
    </submittedName>
</protein>
<dbReference type="AlphaFoldDB" id="A0AA39YGN5"/>
<sequence>MPPKRKAKEVNSSLGGPASRAQKPQKAQTIPDDDDDDFEIRPKPPTKRPRKAQPRAKPTGRNQDDAVGRPQMPTTVEQHLMDQNSKSKEFIQTFREEVTQGQEKAHKVLEQFKRNLDKAHAGQQQELFAGGGNVREVVTSTDVKENPLYQQTQHMLRLCRNILERHQTAEKESQRPGLVPPRAAWKRDEQEMVALLQYGRQYGEKLANNLVVPGAVNPTEVTLGTEGEGQEEVAGLFEKTREVAGVDDTWGKIAQAQMMALIGAVTTLPKSGKK</sequence>
<dbReference type="EMBL" id="JAULSV010000002">
    <property type="protein sequence ID" value="KAK0652188.1"/>
    <property type="molecule type" value="Genomic_DNA"/>
</dbReference>
<feature type="region of interest" description="Disordered" evidence="1">
    <location>
        <begin position="1"/>
        <end position="83"/>
    </location>
</feature>
<feature type="compositionally biased region" description="Basic residues" evidence="1">
    <location>
        <begin position="44"/>
        <end position="54"/>
    </location>
</feature>
<dbReference type="Proteomes" id="UP001174936">
    <property type="component" value="Unassembled WGS sequence"/>
</dbReference>
<reference evidence="2" key="1">
    <citation type="submission" date="2023-06" db="EMBL/GenBank/DDBJ databases">
        <title>Genome-scale phylogeny and comparative genomics of the fungal order Sordariales.</title>
        <authorList>
            <consortium name="Lawrence Berkeley National Laboratory"/>
            <person name="Hensen N."/>
            <person name="Bonometti L."/>
            <person name="Westerberg I."/>
            <person name="Brannstrom I.O."/>
            <person name="Guillou S."/>
            <person name="Cros-Aarteil S."/>
            <person name="Calhoun S."/>
            <person name="Haridas S."/>
            <person name="Kuo A."/>
            <person name="Mondo S."/>
            <person name="Pangilinan J."/>
            <person name="Riley R."/>
            <person name="Labutti K."/>
            <person name="Andreopoulos B."/>
            <person name="Lipzen A."/>
            <person name="Chen C."/>
            <person name="Yanf M."/>
            <person name="Daum C."/>
            <person name="Ng V."/>
            <person name="Clum A."/>
            <person name="Steindorff A."/>
            <person name="Ohm R."/>
            <person name="Martin F."/>
            <person name="Silar P."/>
            <person name="Natvig D."/>
            <person name="Lalanne C."/>
            <person name="Gautier V."/>
            <person name="Ament-Velasquez S.L."/>
            <person name="Kruys A."/>
            <person name="Hutchinson M.I."/>
            <person name="Powell A.J."/>
            <person name="Barry K."/>
            <person name="Miller A.N."/>
            <person name="Grigoriev I.V."/>
            <person name="Debuchy R."/>
            <person name="Gladieux P."/>
            <person name="Thoren M.H."/>
            <person name="Johannesson H."/>
        </authorList>
    </citation>
    <scope>NUCLEOTIDE SEQUENCE</scope>
    <source>
        <strain evidence="2">SMH2532-1</strain>
    </source>
</reference>
<evidence type="ECO:0000313" key="2">
    <source>
        <dbReference type="EMBL" id="KAK0652188.1"/>
    </source>
</evidence>
<proteinExistence type="predicted"/>
<comment type="caution">
    <text evidence="2">The sequence shown here is derived from an EMBL/GenBank/DDBJ whole genome shotgun (WGS) entry which is preliminary data.</text>
</comment>
<feature type="compositionally biased region" description="Polar residues" evidence="1">
    <location>
        <begin position="72"/>
        <end position="83"/>
    </location>
</feature>